<reference evidence="3 4" key="1">
    <citation type="submission" date="2017-06" db="EMBL/GenBank/DDBJ databases">
        <authorList>
            <person name="Kim H.J."/>
            <person name="Triplett B.A."/>
        </authorList>
    </citation>
    <scope>NUCLEOTIDE SEQUENCE [LARGE SCALE GENOMIC DNA]</scope>
    <source>
        <strain evidence="3 4">S18795</strain>
    </source>
</reference>
<dbReference type="SUPFAM" id="SSF46689">
    <property type="entry name" value="Homeodomain-like"/>
    <property type="match status" value="1"/>
</dbReference>
<dbReference type="AlphaFoldDB" id="A0A246L2Y0"/>
<organism evidence="3 4">
    <name type="scientific">Stenotrophomonas pavanii</name>
    <dbReference type="NCBI Taxonomy" id="487698"/>
    <lineage>
        <taxon>Bacteria</taxon>
        <taxon>Pseudomonadati</taxon>
        <taxon>Pseudomonadota</taxon>
        <taxon>Gammaproteobacteria</taxon>
        <taxon>Lysobacterales</taxon>
        <taxon>Lysobacteraceae</taxon>
        <taxon>Stenotrophomonas</taxon>
    </lineage>
</organism>
<evidence type="ECO:0000256" key="1">
    <source>
        <dbReference type="SAM" id="MobiDB-lite"/>
    </source>
</evidence>
<evidence type="ECO:0000313" key="3">
    <source>
        <dbReference type="EMBL" id="OWR35370.1"/>
    </source>
</evidence>
<feature type="region of interest" description="Disordered" evidence="1">
    <location>
        <begin position="308"/>
        <end position="327"/>
    </location>
</feature>
<dbReference type="Proteomes" id="UP000197904">
    <property type="component" value="Unassembled WGS sequence"/>
</dbReference>
<dbReference type="RefSeq" id="WP_049464643.1">
    <property type="nucleotide sequence ID" value="NZ_AP024684.1"/>
</dbReference>
<dbReference type="InterPro" id="IPR009057">
    <property type="entry name" value="Homeodomain-like_sf"/>
</dbReference>
<dbReference type="Gene3D" id="3.30.450.40">
    <property type="match status" value="1"/>
</dbReference>
<evidence type="ECO:0000259" key="2">
    <source>
        <dbReference type="Pfam" id="PF02954"/>
    </source>
</evidence>
<dbReference type="EMBL" id="NIXP01000009">
    <property type="protein sequence ID" value="OWR35370.1"/>
    <property type="molecule type" value="Genomic_DNA"/>
</dbReference>
<dbReference type="InterPro" id="IPR002197">
    <property type="entry name" value="HTH_Fis"/>
</dbReference>
<feature type="domain" description="DNA binding HTH" evidence="2">
    <location>
        <begin position="327"/>
        <end position="361"/>
    </location>
</feature>
<comment type="caution">
    <text evidence="3">The sequence shown here is derived from an EMBL/GenBank/DDBJ whole genome shotgun (WGS) entry which is preliminary data.</text>
</comment>
<name>A0A246L2Y0_9GAMM</name>
<dbReference type="Gene3D" id="1.10.10.60">
    <property type="entry name" value="Homeodomain-like"/>
    <property type="match status" value="1"/>
</dbReference>
<protein>
    <submittedName>
        <fullName evidence="3">Fis family transcriptional regulator</fullName>
    </submittedName>
</protein>
<feature type="region of interest" description="Disordered" evidence="1">
    <location>
        <begin position="40"/>
        <end position="60"/>
    </location>
</feature>
<accession>A0A246L2Y0</accession>
<evidence type="ECO:0000313" key="4">
    <source>
        <dbReference type="Proteomes" id="UP000197904"/>
    </source>
</evidence>
<proteinExistence type="predicted"/>
<dbReference type="SUPFAM" id="SSF55781">
    <property type="entry name" value="GAF domain-like"/>
    <property type="match status" value="1"/>
</dbReference>
<dbReference type="Pfam" id="PF02954">
    <property type="entry name" value="HTH_8"/>
    <property type="match status" value="1"/>
</dbReference>
<dbReference type="GO" id="GO:0043565">
    <property type="term" value="F:sequence-specific DNA binding"/>
    <property type="evidence" value="ECO:0007669"/>
    <property type="project" value="InterPro"/>
</dbReference>
<dbReference type="PRINTS" id="PR01590">
    <property type="entry name" value="HTHFIS"/>
</dbReference>
<sequence>MMATTVGQQQVVAARAAFAEGDAQSLQLLPLPLQRSWQRSRAAGLQPGQEPCYPPLLGDGRHLSHPDDRRLAGCVRPELEQLWAAFGGRGWTMFCANRDGMVIAQQAHGLEDAPLLRPIQVGRRLGESVIGTTAPAVSLADDLPALVRGNEHYLQRFAPVFCLSEPLHDPDGRVCGAIDITGLGERDPSLLQGYFRQAALASENRLFSALADVHLLAVQHDPRWLLSPLQGLLAVQEDGQLRAANRVARRLLGLPRRGPLPLLDLGVLFAGASAAQRRRLLQPGAPHRVRLGEGSAVYLQHLQGPRCAARRGTPRRASNTTGTPLLRQQQREAARRAAQAADGNLSLAARQLGISRTTLYKLLRD</sequence>
<dbReference type="GeneID" id="93707543"/>
<dbReference type="InterPro" id="IPR029016">
    <property type="entry name" value="GAF-like_dom_sf"/>
</dbReference>
<gene>
    <name evidence="3" type="ORF">CEE55_01975</name>
</gene>